<protein>
    <recommendedName>
        <fullName evidence="4">Lipoprotein</fullName>
    </recommendedName>
</protein>
<dbReference type="AlphaFoldDB" id="A0A4U1CBQ4"/>
<name>A0A4U1CBQ4_9SPHI</name>
<evidence type="ECO:0008006" key="4">
    <source>
        <dbReference type="Google" id="ProtNLM"/>
    </source>
</evidence>
<feature type="signal peptide" evidence="1">
    <location>
        <begin position="1"/>
        <end position="21"/>
    </location>
</feature>
<sequence>MKKVFTIIISLFLLISCSDNSKTTDKMTNENPKDTISSDLWPSINLKAWAETPAINGRLATETDVKNGLAVYYINNNGVAHKPYEIQLPKLAYLTDFDTKKEELIVVIQIEETASDIVVGYRNIEGGNGACLLNEIKFLEKETIKKVVGR</sequence>
<feature type="chain" id="PRO_5020859817" description="Lipoprotein" evidence="1">
    <location>
        <begin position="22"/>
        <end position="150"/>
    </location>
</feature>
<reference evidence="2 3" key="1">
    <citation type="submission" date="2019-04" db="EMBL/GenBank/DDBJ databases">
        <title>Pedobacter sp. AR-2-6 sp. nov., isolated from Arctic soil.</title>
        <authorList>
            <person name="Dahal R.H."/>
            <person name="Kim D.-U."/>
        </authorList>
    </citation>
    <scope>NUCLEOTIDE SEQUENCE [LARGE SCALE GENOMIC DNA]</scope>
    <source>
        <strain evidence="2 3">AR-2-6</strain>
    </source>
</reference>
<keyword evidence="1" id="KW-0732">Signal</keyword>
<gene>
    <name evidence="2" type="ORF">FA045_02810</name>
</gene>
<dbReference type="PROSITE" id="PS51257">
    <property type="entry name" value="PROKAR_LIPOPROTEIN"/>
    <property type="match status" value="1"/>
</dbReference>
<dbReference type="OrthoDB" id="2355173at2"/>
<dbReference type="RefSeq" id="WP_136874213.1">
    <property type="nucleotide sequence ID" value="NZ_SWBO01000001.1"/>
</dbReference>
<proteinExistence type="predicted"/>
<evidence type="ECO:0000256" key="1">
    <source>
        <dbReference type="SAM" id="SignalP"/>
    </source>
</evidence>
<accession>A0A4U1CBQ4</accession>
<organism evidence="2 3">
    <name type="scientific">Pedobacter cryotolerans</name>
    <dbReference type="NCBI Taxonomy" id="2571270"/>
    <lineage>
        <taxon>Bacteria</taxon>
        <taxon>Pseudomonadati</taxon>
        <taxon>Bacteroidota</taxon>
        <taxon>Sphingobacteriia</taxon>
        <taxon>Sphingobacteriales</taxon>
        <taxon>Sphingobacteriaceae</taxon>
        <taxon>Pedobacter</taxon>
    </lineage>
</organism>
<evidence type="ECO:0000313" key="3">
    <source>
        <dbReference type="Proteomes" id="UP000310477"/>
    </source>
</evidence>
<comment type="caution">
    <text evidence="2">The sequence shown here is derived from an EMBL/GenBank/DDBJ whole genome shotgun (WGS) entry which is preliminary data.</text>
</comment>
<dbReference type="Proteomes" id="UP000310477">
    <property type="component" value="Unassembled WGS sequence"/>
</dbReference>
<evidence type="ECO:0000313" key="2">
    <source>
        <dbReference type="EMBL" id="TKC03516.1"/>
    </source>
</evidence>
<dbReference type="EMBL" id="SWBO01000001">
    <property type="protein sequence ID" value="TKC03516.1"/>
    <property type="molecule type" value="Genomic_DNA"/>
</dbReference>
<keyword evidence="3" id="KW-1185">Reference proteome</keyword>